<feature type="compositionally biased region" description="Polar residues" evidence="1">
    <location>
        <begin position="95"/>
        <end position="105"/>
    </location>
</feature>
<reference evidence="2 3" key="1">
    <citation type="submission" date="2019-03" db="EMBL/GenBank/DDBJ databases">
        <title>First draft genome of Liparis tanakae, snailfish: a comprehensive survey of snailfish specific genes.</title>
        <authorList>
            <person name="Kim W."/>
            <person name="Song I."/>
            <person name="Jeong J.-H."/>
            <person name="Kim D."/>
            <person name="Kim S."/>
            <person name="Ryu S."/>
            <person name="Song J.Y."/>
            <person name="Lee S.K."/>
        </authorList>
    </citation>
    <scope>NUCLEOTIDE SEQUENCE [LARGE SCALE GENOMIC DNA]</scope>
    <source>
        <tissue evidence="2">Muscle</tissue>
    </source>
</reference>
<feature type="region of interest" description="Disordered" evidence="1">
    <location>
        <begin position="85"/>
        <end position="105"/>
    </location>
</feature>
<keyword evidence="3" id="KW-1185">Reference proteome</keyword>
<gene>
    <name evidence="2" type="ORF">EYF80_032359</name>
</gene>
<comment type="caution">
    <text evidence="2">The sequence shown here is derived from an EMBL/GenBank/DDBJ whole genome shotgun (WGS) entry which is preliminary data.</text>
</comment>
<dbReference type="AlphaFoldDB" id="A0A4Z2GVY6"/>
<feature type="compositionally biased region" description="Low complexity" evidence="1">
    <location>
        <begin position="85"/>
        <end position="94"/>
    </location>
</feature>
<evidence type="ECO:0000313" key="3">
    <source>
        <dbReference type="Proteomes" id="UP000314294"/>
    </source>
</evidence>
<protein>
    <submittedName>
        <fullName evidence="2">Uncharacterized protein</fullName>
    </submittedName>
</protein>
<name>A0A4Z2GVY6_9TELE</name>
<evidence type="ECO:0000256" key="1">
    <source>
        <dbReference type="SAM" id="MobiDB-lite"/>
    </source>
</evidence>
<dbReference type="EMBL" id="SRLO01000406">
    <property type="protein sequence ID" value="TNN57390.1"/>
    <property type="molecule type" value="Genomic_DNA"/>
</dbReference>
<evidence type="ECO:0000313" key="2">
    <source>
        <dbReference type="EMBL" id="TNN57390.1"/>
    </source>
</evidence>
<accession>A0A4Z2GVY6</accession>
<organism evidence="2 3">
    <name type="scientific">Liparis tanakae</name>
    <name type="common">Tanaka's snailfish</name>
    <dbReference type="NCBI Taxonomy" id="230148"/>
    <lineage>
        <taxon>Eukaryota</taxon>
        <taxon>Metazoa</taxon>
        <taxon>Chordata</taxon>
        <taxon>Craniata</taxon>
        <taxon>Vertebrata</taxon>
        <taxon>Euteleostomi</taxon>
        <taxon>Actinopterygii</taxon>
        <taxon>Neopterygii</taxon>
        <taxon>Teleostei</taxon>
        <taxon>Neoteleostei</taxon>
        <taxon>Acanthomorphata</taxon>
        <taxon>Eupercaria</taxon>
        <taxon>Perciformes</taxon>
        <taxon>Cottioidei</taxon>
        <taxon>Cottales</taxon>
        <taxon>Liparidae</taxon>
        <taxon>Liparis</taxon>
    </lineage>
</organism>
<dbReference type="Proteomes" id="UP000314294">
    <property type="component" value="Unassembled WGS sequence"/>
</dbReference>
<sequence>MKACTASRRKHPSQLFSHNKETNMAKMNGFQKTDFKRIRATASHWKSRFYKDQCISSKSTESPVFVSVSRRLMNTAMAASSLPRLLRPGPTTLSKSSWEFSSEAR</sequence>
<proteinExistence type="predicted"/>